<comment type="catalytic activity">
    <reaction evidence="9">
        <text>L-threonyl-[protein] + ATP = O-phospho-L-threonyl-[protein] + ADP + H(+)</text>
        <dbReference type="Rhea" id="RHEA:46608"/>
        <dbReference type="Rhea" id="RHEA-COMP:11060"/>
        <dbReference type="Rhea" id="RHEA-COMP:11605"/>
        <dbReference type="ChEBI" id="CHEBI:15378"/>
        <dbReference type="ChEBI" id="CHEBI:30013"/>
        <dbReference type="ChEBI" id="CHEBI:30616"/>
        <dbReference type="ChEBI" id="CHEBI:61977"/>
        <dbReference type="ChEBI" id="CHEBI:456216"/>
        <dbReference type="EC" id="2.7.11.1"/>
    </reaction>
    <physiologicalReaction direction="left-to-right" evidence="9">
        <dbReference type="Rhea" id="RHEA:46609"/>
    </physiologicalReaction>
</comment>
<dbReference type="EMBL" id="QUTF01013545">
    <property type="protein sequence ID" value="RHZ17334.1"/>
    <property type="molecule type" value="Genomic_DNA"/>
</dbReference>
<dbReference type="SUPFAM" id="SSF56112">
    <property type="entry name" value="Protein kinase-like (PK-like)"/>
    <property type="match status" value="1"/>
</dbReference>
<dbReference type="Pfam" id="PF00069">
    <property type="entry name" value="Pkinase"/>
    <property type="match status" value="1"/>
</dbReference>
<keyword evidence="5" id="KW-0418">Kinase</keyword>
<dbReference type="GO" id="GO:0017148">
    <property type="term" value="P:negative regulation of translation"/>
    <property type="evidence" value="ECO:0007669"/>
    <property type="project" value="UniProtKB-KW"/>
</dbReference>
<dbReference type="SMART" id="SM00220">
    <property type="entry name" value="S_TKc"/>
    <property type="match status" value="1"/>
</dbReference>
<dbReference type="PANTHER" id="PTHR11042:SF160">
    <property type="entry name" value="EUKARYOTIC TRANSLATION INITIATION FACTOR 2-ALPHA KINASE 1"/>
    <property type="match status" value="1"/>
</dbReference>
<dbReference type="InterPro" id="IPR050339">
    <property type="entry name" value="CC_SR_Kinase"/>
</dbReference>
<dbReference type="InterPro" id="IPR011009">
    <property type="entry name" value="Kinase-like_dom_sf"/>
</dbReference>
<name>A0A3R6YKI6_APHAT</name>
<organism evidence="13 14">
    <name type="scientific">Aphanomyces astaci</name>
    <name type="common">Crayfish plague agent</name>
    <dbReference type="NCBI Taxonomy" id="112090"/>
    <lineage>
        <taxon>Eukaryota</taxon>
        <taxon>Sar</taxon>
        <taxon>Stramenopiles</taxon>
        <taxon>Oomycota</taxon>
        <taxon>Saprolegniomycetes</taxon>
        <taxon>Saprolegniales</taxon>
        <taxon>Verrucalvaceae</taxon>
        <taxon>Aphanomyces</taxon>
    </lineage>
</organism>
<evidence type="ECO:0000256" key="3">
    <source>
        <dbReference type="ARBA" id="ARBA00022679"/>
    </source>
</evidence>
<evidence type="ECO:0000256" key="6">
    <source>
        <dbReference type="ARBA" id="ARBA00022840"/>
    </source>
</evidence>
<evidence type="ECO:0000256" key="7">
    <source>
        <dbReference type="ARBA" id="ARBA00023193"/>
    </source>
</evidence>
<dbReference type="PROSITE" id="PS00108">
    <property type="entry name" value="PROTEIN_KINASE_ST"/>
    <property type="match status" value="1"/>
</dbReference>
<keyword evidence="3" id="KW-0808">Transferase</keyword>
<evidence type="ECO:0000256" key="8">
    <source>
        <dbReference type="ARBA" id="ARBA00037982"/>
    </source>
</evidence>
<dbReference type="GO" id="GO:0004694">
    <property type="term" value="F:eukaryotic translation initiation factor 2alpha kinase activity"/>
    <property type="evidence" value="ECO:0007669"/>
    <property type="project" value="TreeGrafter"/>
</dbReference>
<dbReference type="GO" id="GO:0005524">
    <property type="term" value="F:ATP binding"/>
    <property type="evidence" value="ECO:0007669"/>
    <property type="project" value="UniProtKB-KW"/>
</dbReference>
<dbReference type="Gene3D" id="3.30.200.20">
    <property type="entry name" value="Phosphorylase Kinase, domain 1"/>
    <property type="match status" value="1"/>
</dbReference>
<comment type="catalytic activity">
    <reaction evidence="10">
        <text>L-seryl-[protein] + ATP = O-phospho-L-seryl-[protein] + ADP + H(+)</text>
        <dbReference type="Rhea" id="RHEA:17989"/>
        <dbReference type="Rhea" id="RHEA-COMP:9863"/>
        <dbReference type="Rhea" id="RHEA-COMP:11604"/>
        <dbReference type="ChEBI" id="CHEBI:15378"/>
        <dbReference type="ChEBI" id="CHEBI:29999"/>
        <dbReference type="ChEBI" id="CHEBI:30616"/>
        <dbReference type="ChEBI" id="CHEBI:83421"/>
        <dbReference type="ChEBI" id="CHEBI:456216"/>
        <dbReference type="EC" id="2.7.11.1"/>
    </reaction>
    <physiologicalReaction direction="left-to-right" evidence="10">
        <dbReference type="Rhea" id="RHEA:17990"/>
    </physiologicalReaction>
</comment>
<dbReference type="AlphaFoldDB" id="A0A3R6YKI6"/>
<gene>
    <name evidence="13" type="ORF">DYB26_003134</name>
</gene>
<dbReference type="PANTHER" id="PTHR11042">
    <property type="entry name" value="EUKARYOTIC TRANSLATION INITIATION FACTOR 2-ALPHA KINASE EIF2-ALPHA KINASE -RELATED"/>
    <property type="match status" value="1"/>
</dbReference>
<evidence type="ECO:0000256" key="10">
    <source>
        <dbReference type="ARBA" id="ARBA00048977"/>
    </source>
</evidence>
<sequence length="583" mass="64709">MQSSWKLPILKPSFCHVKYMRRPSVSGGPFIDTPLLPLDKVALERSVSSPMNKQTAKSLLFGASHSPIKVPSYSSSFTANDMYPFGRQNPFETDFVEHMLVAEGGFGKVFKCRSKIDNRQYAVKVEQVHFTPKAIFNPNEIRETILREVHLLAGLDHEHVCRYFNTWIFGKLVSTGRPDSAKSSTANMDNSDDSFGWSDKHKPFAPNQTILHVEGAPSFDSVASLSSSSSSMCGFSFDRTSTNGVDEVLLPPPTLPTPVSPVPPVKKELADPPTRLTSPRSNLSLQMDVYIQMALYHGNSLQHWLVERQSIDVNANLTIFQQIVSGLKYIHGQGLIHRDIKPANIFLTLDACVKIGDFGLATDSRLLESSLAGVGTPLYSSPEQTRGDVCSTKSDVFSLGLVLCELFCNFSTQMEKHVTLMEVRSPHGVVPSCVPPEIAAVVKQLVHPDPSKRPTCEAIELMDEVMPFLLHSVPTSTTDKTSHRYSRRRFSMDEPDSGEPVIPLFAPPRSLPHPVHSLLDELEKLIGQQEAALRQIGNTAAAASPWVVEALALSDRKRQVLAAVRHEVRRQPSSDYHEYEYHT</sequence>
<evidence type="ECO:0000256" key="5">
    <source>
        <dbReference type="ARBA" id="ARBA00022777"/>
    </source>
</evidence>
<dbReference type="InterPro" id="IPR008271">
    <property type="entry name" value="Ser/Thr_kinase_AS"/>
</dbReference>
<evidence type="ECO:0000313" key="13">
    <source>
        <dbReference type="EMBL" id="RHZ17334.1"/>
    </source>
</evidence>
<proteinExistence type="inferred from homology"/>
<evidence type="ECO:0000256" key="2">
    <source>
        <dbReference type="ARBA" id="ARBA00022527"/>
    </source>
</evidence>
<accession>A0A3R6YKI6</accession>
<feature type="domain" description="Protein kinase" evidence="12">
    <location>
        <begin position="95"/>
        <end position="469"/>
    </location>
</feature>
<evidence type="ECO:0000256" key="9">
    <source>
        <dbReference type="ARBA" id="ARBA00048659"/>
    </source>
</evidence>
<keyword evidence="7" id="KW-0652">Protein synthesis inhibitor</keyword>
<dbReference type="VEuPathDB" id="FungiDB:H257_07257"/>
<dbReference type="EC" id="2.7.11.1" evidence="1"/>
<evidence type="ECO:0000313" key="14">
    <source>
        <dbReference type="Proteomes" id="UP000286510"/>
    </source>
</evidence>
<evidence type="ECO:0000256" key="1">
    <source>
        <dbReference type="ARBA" id="ARBA00012513"/>
    </source>
</evidence>
<evidence type="ECO:0000256" key="11">
    <source>
        <dbReference type="SAM" id="MobiDB-lite"/>
    </source>
</evidence>
<dbReference type="GO" id="GO:0005737">
    <property type="term" value="C:cytoplasm"/>
    <property type="evidence" value="ECO:0007669"/>
    <property type="project" value="TreeGrafter"/>
</dbReference>
<reference evidence="13 14" key="1">
    <citation type="submission" date="2018-08" db="EMBL/GenBank/DDBJ databases">
        <title>Aphanomyces genome sequencing and annotation.</title>
        <authorList>
            <person name="Minardi D."/>
            <person name="Oidtmann B."/>
            <person name="Van Der Giezen M."/>
            <person name="Studholme D.J."/>
        </authorList>
    </citation>
    <scope>NUCLEOTIDE SEQUENCE [LARGE SCALE GENOMIC DNA]</scope>
    <source>
        <strain evidence="13 14">FDL457</strain>
    </source>
</reference>
<protein>
    <recommendedName>
        <fullName evidence="1">non-specific serine/threonine protein kinase</fullName>
        <ecNumber evidence="1">2.7.11.1</ecNumber>
    </recommendedName>
</protein>
<keyword evidence="6" id="KW-0067">ATP-binding</keyword>
<comment type="similarity">
    <text evidence="8">Belongs to the protein kinase superfamily. Ser/Thr protein kinase family. GCN2 subfamily.</text>
</comment>
<evidence type="ECO:0000259" key="12">
    <source>
        <dbReference type="PROSITE" id="PS50011"/>
    </source>
</evidence>
<dbReference type="PROSITE" id="PS50011">
    <property type="entry name" value="PROTEIN_KINASE_DOM"/>
    <property type="match status" value="1"/>
</dbReference>
<keyword evidence="2" id="KW-0723">Serine/threonine-protein kinase</keyword>
<dbReference type="Gene3D" id="1.10.510.10">
    <property type="entry name" value="Transferase(Phosphotransferase) domain 1"/>
    <property type="match status" value="1"/>
</dbReference>
<keyword evidence="4" id="KW-0547">Nucleotide-binding</keyword>
<comment type="caution">
    <text evidence="13">The sequence shown here is derived from an EMBL/GenBank/DDBJ whole genome shotgun (WGS) entry which is preliminary data.</text>
</comment>
<dbReference type="GO" id="GO:0005634">
    <property type="term" value="C:nucleus"/>
    <property type="evidence" value="ECO:0007669"/>
    <property type="project" value="TreeGrafter"/>
</dbReference>
<dbReference type="Proteomes" id="UP000286510">
    <property type="component" value="Unassembled WGS sequence"/>
</dbReference>
<feature type="region of interest" description="Disordered" evidence="11">
    <location>
        <begin position="254"/>
        <end position="278"/>
    </location>
</feature>
<feature type="compositionally biased region" description="Pro residues" evidence="11">
    <location>
        <begin position="254"/>
        <end position="264"/>
    </location>
</feature>
<evidence type="ECO:0000256" key="4">
    <source>
        <dbReference type="ARBA" id="ARBA00022741"/>
    </source>
</evidence>
<dbReference type="InterPro" id="IPR000719">
    <property type="entry name" value="Prot_kinase_dom"/>
</dbReference>